<accession>A0A9P7U150</accession>
<evidence type="ECO:0000313" key="3">
    <source>
        <dbReference type="Proteomes" id="UP000707071"/>
    </source>
</evidence>
<name>A0A9P7U150_9HYPO</name>
<evidence type="ECO:0000313" key="2">
    <source>
        <dbReference type="EMBL" id="KAG6292756.1"/>
    </source>
</evidence>
<dbReference type="AlphaFoldDB" id="A0A9P7U150"/>
<dbReference type="EMBL" id="SRRH01000265">
    <property type="protein sequence ID" value="KAG6292756.1"/>
    <property type="molecule type" value="Genomic_DNA"/>
</dbReference>
<sequence length="137" mass="14828">MRSRRLSSEGIPLEPSARKTASTRKTWPIVIHPIRAKRNVRPLSPIFVPIMISEQDSVQFPKNIYSREPDRPGLRFCGLVGRGAQKIEVMLGNTLSASRATGLNATGLNATGFKNKKSKTTGNASARAGTRGPGTKS</sequence>
<evidence type="ECO:0000256" key="1">
    <source>
        <dbReference type="SAM" id="MobiDB-lite"/>
    </source>
</evidence>
<comment type="caution">
    <text evidence="2">The sequence shown here is derived from an EMBL/GenBank/DDBJ whole genome shotgun (WGS) entry which is preliminary data.</text>
</comment>
<gene>
    <name evidence="2" type="ORF">E4U09_003283</name>
</gene>
<feature type="region of interest" description="Disordered" evidence="1">
    <location>
        <begin position="1"/>
        <end position="22"/>
    </location>
</feature>
<keyword evidence="3" id="KW-1185">Reference proteome</keyword>
<organism evidence="2 3">
    <name type="scientific">Claviceps aff. purpurea</name>
    <dbReference type="NCBI Taxonomy" id="1967640"/>
    <lineage>
        <taxon>Eukaryota</taxon>
        <taxon>Fungi</taxon>
        <taxon>Dikarya</taxon>
        <taxon>Ascomycota</taxon>
        <taxon>Pezizomycotina</taxon>
        <taxon>Sordariomycetes</taxon>
        <taxon>Hypocreomycetidae</taxon>
        <taxon>Hypocreales</taxon>
        <taxon>Clavicipitaceae</taxon>
        <taxon>Claviceps</taxon>
    </lineage>
</organism>
<dbReference type="Proteomes" id="UP000707071">
    <property type="component" value="Unassembled WGS sequence"/>
</dbReference>
<feature type="region of interest" description="Disordered" evidence="1">
    <location>
        <begin position="105"/>
        <end position="137"/>
    </location>
</feature>
<reference evidence="2 3" key="1">
    <citation type="journal article" date="2020" name="bioRxiv">
        <title>Whole genome comparisons of ergot fungi reveals the divergence and evolution of species within the genus Claviceps are the result of varying mechanisms driving genome evolution and host range expansion.</title>
        <authorList>
            <person name="Wyka S.A."/>
            <person name="Mondo S.J."/>
            <person name="Liu M."/>
            <person name="Dettman J."/>
            <person name="Nalam V."/>
            <person name="Broders K.D."/>
        </authorList>
    </citation>
    <scope>NUCLEOTIDE SEQUENCE [LARGE SCALE GENOMIC DNA]</scope>
    <source>
        <strain evidence="2 3">Clav52</strain>
    </source>
</reference>
<proteinExistence type="predicted"/>
<protein>
    <submittedName>
        <fullName evidence="2">Uncharacterized protein</fullName>
    </submittedName>
</protein>